<dbReference type="GeneID" id="93210685"/>
<dbReference type="InterPro" id="IPR007563">
    <property type="entry name" value="DUF554"/>
</dbReference>
<dbReference type="Pfam" id="PF04474">
    <property type="entry name" value="DUF554"/>
    <property type="match status" value="1"/>
</dbReference>
<feature type="transmembrane region" description="Helical" evidence="1">
    <location>
        <begin position="35"/>
        <end position="54"/>
    </location>
</feature>
<organism evidence="2 3">
    <name type="scientific">Fannyhessea vaginae DSM 15829</name>
    <dbReference type="NCBI Taxonomy" id="525256"/>
    <lineage>
        <taxon>Bacteria</taxon>
        <taxon>Bacillati</taxon>
        <taxon>Actinomycetota</taxon>
        <taxon>Coriobacteriia</taxon>
        <taxon>Coriobacteriales</taxon>
        <taxon>Atopobiaceae</taxon>
        <taxon>Fannyhessea</taxon>
    </lineage>
</organism>
<dbReference type="RefSeq" id="WP_006302150.1">
    <property type="nucleotide sequence ID" value="NZ_ACGK02000001.1"/>
</dbReference>
<evidence type="ECO:0000313" key="2">
    <source>
        <dbReference type="EMBL" id="EGF23095.1"/>
    </source>
</evidence>
<comment type="caution">
    <text evidence="2">The sequence shown here is derived from an EMBL/GenBank/DDBJ whole genome shotgun (WGS) entry which is preliminary data.</text>
</comment>
<dbReference type="PANTHER" id="PTHR36111:SF2">
    <property type="entry name" value="INNER MEMBRANE PROTEIN"/>
    <property type="match status" value="1"/>
</dbReference>
<accession>F1T574</accession>
<feature type="transmembrane region" description="Helical" evidence="1">
    <location>
        <begin position="231"/>
        <end position="251"/>
    </location>
</feature>
<dbReference type="OrthoDB" id="9797976at2"/>
<proteinExistence type="predicted"/>
<feature type="transmembrane region" description="Helical" evidence="1">
    <location>
        <begin position="177"/>
        <end position="199"/>
    </location>
</feature>
<keyword evidence="1" id="KW-0472">Membrane</keyword>
<gene>
    <name evidence="2" type="ORF">HMPREF0091_10042</name>
</gene>
<sequence length="255" mass="26989">MILTGALVDAILACAGGILGLIFRRHVSRDLGEFLLIGQGLVCILLGIQGMIGYHSDICVITLSMGFGFLIGFALNIDSKITHFANIMQESLARLAQKFSGKAQTNATRSEDDSCAHTSFSSGFICASVFTCTGAMAIIGSLQSGMQLDHSTLLAKGFIDMISCFAFGASMGKGVPFCALSVFIYEGCLSVLAHIVSPYLSPEVINNVVASGSLLLIVVGFNLMKVGKFKVANMLPAAFLPIIFVPLIAWFSSLL</sequence>
<feature type="transmembrane region" description="Helical" evidence="1">
    <location>
        <begin position="119"/>
        <end position="141"/>
    </location>
</feature>
<dbReference type="PANTHER" id="PTHR36111">
    <property type="entry name" value="INNER MEMBRANE PROTEIN-RELATED"/>
    <property type="match status" value="1"/>
</dbReference>
<evidence type="ECO:0000313" key="3">
    <source>
        <dbReference type="Proteomes" id="UP000005947"/>
    </source>
</evidence>
<name>F1T574_9ACTN</name>
<evidence type="ECO:0000256" key="1">
    <source>
        <dbReference type="SAM" id="Phobius"/>
    </source>
</evidence>
<keyword evidence="3" id="KW-1185">Reference proteome</keyword>
<evidence type="ECO:0008006" key="4">
    <source>
        <dbReference type="Google" id="ProtNLM"/>
    </source>
</evidence>
<feature type="transmembrane region" description="Helical" evidence="1">
    <location>
        <begin position="205"/>
        <end position="224"/>
    </location>
</feature>
<dbReference type="eggNOG" id="COG1811">
    <property type="taxonomic scope" value="Bacteria"/>
</dbReference>
<keyword evidence="1" id="KW-1133">Transmembrane helix</keyword>
<dbReference type="AlphaFoldDB" id="F1T574"/>
<reference evidence="2 3" key="1">
    <citation type="submission" date="2011-02" db="EMBL/GenBank/DDBJ databases">
        <authorList>
            <person name="Muzny D."/>
            <person name="Qin X."/>
            <person name="Buhay C."/>
            <person name="Dugan-Rocha S."/>
            <person name="Ding Y."/>
            <person name="Chen G."/>
            <person name="Hawes A."/>
            <person name="Holder M."/>
            <person name="Jhangiani S."/>
            <person name="Johnson A."/>
            <person name="Khan Z."/>
            <person name="Li Z."/>
            <person name="Liu W."/>
            <person name="Liu X."/>
            <person name="Perez L."/>
            <person name="Shen H."/>
            <person name="Wang Q."/>
            <person name="Watt J."/>
            <person name="Xi L."/>
            <person name="Xin Y."/>
            <person name="Zhou J."/>
            <person name="Deng J."/>
            <person name="Jiang H."/>
            <person name="Liu Y."/>
            <person name="Qu J."/>
            <person name="Song X.-Z."/>
            <person name="Zhang L."/>
            <person name="Villasana D."/>
            <person name="Johnson A."/>
            <person name="Liu J."/>
            <person name="Liyanage D."/>
            <person name="Lorensuhewa L."/>
            <person name="Robinson T."/>
            <person name="Song A."/>
            <person name="Song B.-B."/>
            <person name="Dinh H."/>
            <person name="Thornton R."/>
            <person name="Coyle M."/>
            <person name="Francisco L."/>
            <person name="Jackson L."/>
            <person name="Javaid M."/>
            <person name="Korchina V."/>
            <person name="Kovar C."/>
            <person name="Mata R."/>
            <person name="Mathew T."/>
            <person name="Ngo R."/>
            <person name="Nguyen L."/>
            <person name="Nguyen N."/>
            <person name="Okwuonu G."/>
            <person name="Ongeri F."/>
            <person name="Pham C."/>
            <person name="Simmons D."/>
            <person name="Wilczek-Boney K."/>
            <person name="Hale W."/>
            <person name="Jakkamsetti A."/>
            <person name="Pham P."/>
            <person name="Ruth R."/>
            <person name="San Lucas F."/>
            <person name="Warren J."/>
            <person name="Zhang J."/>
            <person name="Zhao Z."/>
            <person name="Zhou C."/>
            <person name="Zhu D."/>
            <person name="Lee S."/>
            <person name="Bess C."/>
            <person name="Blankenburg K."/>
            <person name="Forbes L."/>
            <person name="Fu Q."/>
            <person name="Gubbala S."/>
            <person name="Hirani K."/>
            <person name="Jayaseelan J.C."/>
            <person name="Lara F."/>
            <person name="Munidasa M."/>
            <person name="Palculict T."/>
            <person name="Patil S."/>
            <person name="Pu L.-L."/>
            <person name="Saada N."/>
            <person name="Tang L."/>
            <person name="Weissenberger G."/>
            <person name="Zhu Y."/>
            <person name="Hemphill L."/>
            <person name="Shang Y."/>
            <person name="Youmans B."/>
            <person name="Ayvaz T."/>
            <person name="Ross M."/>
            <person name="Santibanez J."/>
            <person name="Aqrawi P."/>
            <person name="Gross S."/>
            <person name="Joshi V."/>
            <person name="Fowler G."/>
            <person name="Nazareth L."/>
            <person name="Reid J."/>
            <person name="Worley K."/>
            <person name="Petrosino J."/>
            <person name="Highlander S."/>
            <person name="Gibbs R."/>
        </authorList>
    </citation>
    <scope>NUCLEOTIDE SEQUENCE [LARGE SCALE GENOMIC DNA]</scope>
    <source>
        <strain evidence="2 3">DSM 15829</strain>
    </source>
</reference>
<dbReference type="Proteomes" id="UP000005947">
    <property type="component" value="Unassembled WGS sequence"/>
</dbReference>
<feature type="transmembrane region" description="Helical" evidence="1">
    <location>
        <begin position="60"/>
        <end position="77"/>
    </location>
</feature>
<dbReference type="EMBL" id="ACGK02000001">
    <property type="protein sequence ID" value="EGF23095.1"/>
    <property type="molecule type" value="Genomic_DNA"/>
</dbReference>
<feature type="transmembrane region" description="Helical" evidence="1">
    <location>
        <begin position="6"/>
        <end position="23"/>
    </location>
</feature>
<protein>
    <recommendedName>
        <fullName evidence="4">DUF554 domain-containing protein</fullName>
    </recommendedName>
</protein>
<keyword evidence="1" id="KW-0812">Transmembrane</keyword>